<sequence>MSYLNARPLIEGLDGDPTLQVRFDVPAGLLHDLETGQVDLALCPVVDYFRSAEPLVIVPVGGIASEGRTLTVRLFSKTPIDQVDVVHADTDSHTSVVLLQVLLHAIHGRRPTLIDYHAREHVAGHRLAESPEAMLLIGDKVVTDSPRAIEYPYQLDLGEAWHELTDLPFLFAVWMARKGTDLGELPAHLDRQRQINARDIDAIARRHAPGRGWPSDLAYDYLANILRYSVSERELAAVRRLAEMANPLGLLPNPRPLTLAD</sequence>
<dbReference type="RefSeq" id="WP_425344229.1">
    <property type="nucleotide sequence ID" value="NZ_JBGUBD010000002.1"/>
</dbReference>
<evidence type="ECO:0000256" key="1">
    <source>
        <dbReference type="ARBA" id="ARBA00004863"/>
    </source>
</evidence>
<comment type="caution">
    <text evidence="5">The sequence shown here is derived from an EMBL/GenBank/DDBJ whole genome shotgun (WGS) entry which is preliminary data.</text>
</comment>
<dbReference type="PANTHER" id="PTHR37690">
    <property type="entry name" value="CHORISMATE DEHYDRATASE"/>
    <property type="match status" value="1"/>
</dbReference>
<dbReference type="PANTHER" id="PTHR37690:SF1">
    <property type="entry name" value="CHORISMATE DEHYDRATASE"/>
    <property type="match status" value="1"/>
</dbReference>
<dbReference type="CDD" id="cd13634">
    <property type="entry name" value="PBP2_Sco4506"/>
    <property type="match status" value="1"/>
</dbReference>
<dbReference type="EMBL" id="JBGUBD010000002">
    <property type="protein sequence ID" value="MFA9477304.1"/>
    <property type="molecule type" value="Genomic_DNA"/>
</dbReference>
<organism evidence="5 6">
    <name type="scientific">Natronomicrosphaera hydrolytica</name>
    <dbReference type="NCBI Taxonomy" id="3242702"/>
    <lineage>
        <taxon>Bacteria</taxon>
        <taxon>Pseudomonadati</taxon>
        <taxon>Planctomycetota</taxon>
        <taxon>Phycisphaerae</taxon>
        <taxon>Phycisphaerales</taxon>
        <taxon>Phycisphaeraceae</taxon>
        <taxon>Natronomicrosphaera</taxon>
    </lineage>
</organism>
<comment type="catalytic activity">
    <reaction evidence="4">
        <text>chorismate = 3-[(1-carboxyvinyl)-oxy]benzoate + H2O</text>
        <dbReference type="Rhea" id="RHEA:40051"/>
        <dbReference type="ChEBI" id="CHEBI:15377"/>
        <dbReference type="ChEBI" id="CHEBI:29748"/>
        <dbReference type="ChEBI" id="CHEBI:76981"/>
        <dbReference type="EC" id="4.2.1.151"/>
    </reaction>
</comment>
<gene>
    <name evidence="4" type="primary">mqnA</name>
    <name evidence="5" type="ORF">ACERK3_03235</name>
</gene>
<accession>A0ABV4U121</accession>
<reference evidence="5 6" key="1">
    <citation type="submission" date="2024-08" db="EMBL/GenBank/DDBJ databases">
        <title>Whole-genome sequencing of halo(alkali)philic microorganisms from hypersaline lakes.</title>
        <authorList>
            <person name="Sorokin D.Y."/>
            <person name="Merkel A.Y."/>
            <person name="Messina E."/>
            <person name="Yakimov M."/>
        </authorList>
    </citation>
    <scope>NUCLEOTIDE SEQUENCE [LARGE SCALE GENOMIC DNA]</scope>
    <source>
        <strain evidence="5 6">AB-hyl4</strain>
    </source>
</reference>
<keyword evidence="2 4" id="KW-0474">Menaquinone biosynthesis</keyword>
<dbReference type="EC" id="4.2.1.151" evidence="4"/>
<comment type="similarity">
    <text evidence="4">Belongs to the MqnA/MqnD family. MqnA subfamily.</text>
</comment>
<proteinExistence type="inferred from homology"/>
<comment type="pathway">
    <text evidence="1 4">Quinol/quinone metabolism; menaquinone biosynthesis.</text>
</comment>
<dbReference type="InterPro" id="IPR030868">
    <property type="entry name" value="MqnA"/>
</dbReference>
<keyword evidence="6" id="KW-1185">Reference proteome</keyword>
<dbReference type="HAMAP" id="MF_00995">
    <property type="entry name" value="MqnA"/>
    <property type="match status" value="1"/>
</dbReference>
<evidence type="ECO:0000313" key="5">
    <source>
        <dbReference type="EMBL" id="MFA9477304.1"/>
    </source>
</evidence>
<evidence type="ECO:0000256" key="4">
    <source>
        <dbReference type="HAMAP-Rule" id="MF_00995"/>
    </source>
</evidence>
<protein>
    <recommendedName>
        <fullName evidence="4">Chorismate dehydratase</fullName>
        <ecNumber evidence="4">4.2.1.151</ecNumber>
    </recommendedName>
    <alternativeName>
        <fullName evidence="4">Menaquinone biosynthetic enzyme MqnA</fullName>
    </alternativeName>
</protein>
<dbReference type="SUPFAM" id="SSF53850">
    <property type="entry name" value="Periplasmic binding protein-like II"/>
    <property type="match status" value="1"/>
</dbReference>
<dbReference type="Pfam" id="PF02621">
    <property type="entry name" value="VitK2_biosynth"/>
    <property type="match status" value="1"/>
</dbReference>
<comment type="function">
    <text evidence="4">Catalyzes the dehydration of chorismate into 3-[(1-carboxyvinyl)oxy]benzoate, a step in the biosynthesis of menaquinone (MK, vitamin K2).</text>
</comment>
<keyword evidence="3 4" id="KW-0456">Lyase</keyword>
<evidence type="ECO:0000313" key="6">
    <source>
        <dbReference type="Proteomes" id="UP001575105"/>
    </source>
</evidence>
<dbReference type="InterPro" id="IPR003773">
    <property type="entry name" value="Menaquinone_biosynth"/>
</dbReference>
<dbReference type="Proteomes" id="UP001575105">
    <property type="component" value="Unassembled WGS sequence"/>
</dbReference>
<name>A0ABV4U121_9BACT</name>
<evidence type="ECO:0000256" key="3">
    <source>
        <dbReference type="ARBA" id="ARBA00023239"/>
    </source>
</evidence>
<dbReference type="Gene3D" id="3.40.190.10">
    <property type="entry name" value="Periplasmic binding protein-like II"/>
    <property type="match status" value="2"/>
</dbReference>
<evidence type="ECO:0000256" key="2">
    <source>
        <dbReference type="ARBA" id="ARBA00022428"/>
    </source>
</evidence>